<proteinExistence type="predicted"/>
<dbReference type="Proteomes" id="UP000519004">
    <property type="component" value="Unassembled WGS sequence"/>
</dbReference>
<protein>
    <submittedName>
        <fullName evidence="2">Uncharacterized protein</fullName>
    </submittedName>
</protein>
<reference evidence="2 3" key="1">
    <citation type="submission" date="2020-08" db="EMBL/GenBank/DDBJ databases">
        <title>Genomic Encyclopedia of Type Strains, Phase IV (KMG-IV): sequencing the most valuable type-strain genomes for metagenomic binning, comparative biology and taxonomic classification.</title>
        <authorList>
            <person name="Goeker M."/>
        </authorList>
    </citation>
    <scope>NUCLEOTIDE SEQUENCE [LARGE SCALE GENOMIC DNA]</scope>
    <source>
        <strain evidence="2 3">DSM 25897</strain>
    </source>
</reference>
<evidence type="ECO:0000256" key="1">
    <source>
        <dbReference type="SAM" id="Phobius"/>
    </source>
</evidence>
<keyword evidence="1" id="KW-1133">Transmembrane helix</keyword>
<accession>A0A7W7Y1H5</accession>
<feature type="transmembrane region" description="Helical" evidence="1">
    <location>
        <begin position="47"/>
        <end position="67"/>
    </location>
</feature>
<keyword evidence="1" id="KW-0472">Membrane</keyword>
<keyword evidence="1" id="KW-0812">Transmembrane</keyword>
<gene>
    <name evidence="2" type="ORF">HNQ58_002287</name>
</gene>
<comment type="caution">
    <text evidence="2">The sequence shown here is derived from an EMBL/GenBank/DDBJ whole genome shotgun (WGS) entry which is preliminary data.</text>
</comment>
<name>A0A7W7Y1H5_9GAMM</name>
<dbReference type="AlphaFoldDB" id="A0A7W7Y1H5"/>
<keyword evidence="3" id="KW-1185">Reference proteome</keyword>
<organism evidence="2 3">
    <name type="scientific">Rehaibacterium terrae</name>
    <dbReference type="NCBI Taxonomy" id="1341696"/>
    <lineage>
        <taxon>Bacteria</taxon>
        <taxon>Pseudomonadati</taxon>
        <taxon>Pseudomonadota</taxon>
        <taxon>Gammaproteobacteria</taxon>
        <taxon>Lysobacterales</taxon>
        <taxon>Lysobacteraceae</taxon>
        <taxon>Rehaibacterium</taxon>
    </lineage>
</organism>
<dbReference type="RefSeq" id="WP_183949038.1">
    <property type="nucleotide sequence ID" value="NZ_JACHHX010000018.1"/>
</dbReference>
<dbReference type="EMBL" id="JACHHX010000018">
    <property type="protein sequence ID" value="MBB5016372.1"/>
    <property type="molecule type" value="Genomic_DNA"/>
</dbReference>
<evidence type="ECO:0000313" key="3">
    <source>
        <dbReference type="Proteomes" id="UP000519004"/>
    </source>
</evidence>
<feature type="transmembrane region" description="Helical" evidence="1">
    <location>
        <begin position="79"/>
        <end position="100"/>
    </location>
</feature>
<sequence>MFRTPRPRFAHRLWLLLALTLALLWAHSPFTPWAGSRAPMWALYDGLFYARYVLLFWWAFEALRVLFRQVRREARRSRGLAEALLLALIAALALAGGRAYDSDAGLRLLLRASLSALDAEAAAHATDDDRRHRVGAFLIDSRRHPCDAAQPWLWLGRPFGAGTGINQALVRVEAGAPLTPYAEAFRFRHLHAGWWLAYQDAHEYLTGWHADQAAGTVPACRPGVVIARHGEGRGFIAEGRRKLATRPLSDGRRQAP</sequence>
<evidence type="ECO:0000313" key="2">
    <source>
        <dbReference type="EMBL" id="MBB5016372.1"/>
    </source>
</evidence>